<feature type="region of interest" description="Disordered" evidence="1">
    <location>
        <begin position="1"/>
        <end position="29"/>
    </location>
</feature>
<dbReference type="AlphaFoldDB" id="A0A9P9WTC8"/>
<accession>A0A9P9WTC8</accession>
<feature type="compositionally biased region" description="Low complexity" evidence="1">
    <location>
        <begin position="1"/>
        <end position="17"/>
    </location>
</feature>
<evidence type="ECO:0000313" key="2">
    <source>
        <dbReference type="EMBL" id="KAI1878976.1"/>
    </source>
</evidence>
<keyword evidence="3" id="KW-1185">Reference proteome</keyword>
<protein>
    <submittedName>
        <fullName evidence="2">Uncharacterized protein</fullName>
    </submittedName>
</protein>
<dbReference type="Proteomes" id="UP000829685">
    <property type="component" value="Unassembled WGS sequence"/>
</dbReference>
<organism evidence="2 3">
    <name type="scientific">Neoarthrinium moseri</name>
    <dbReference type="NCBI Taxonomy" id="1658444"/>
    <lineage>
        <taxon>Eukaryota</taxon>
        <taxon>Fungi</taxon>
        <taxon>Dikarya</taxon>
        <taxon>Ascomycota</taxon>
        <taxon>Pezizomycotina</taxon>
        <taxon>Sordariomycetes</taxon>
        <taxon>Xylariomycetidae</taxon>
        <taxon>Amphisphaeriales</taxon>
        <taxon>Apiosporaceae</taxon>
        <taxon>Neoarthrinium</taxon>
    </lineage>
</organism>
<comment type="caution">
    <text evidence="2">The sequence shown here is derived from an EMBL/GenBank/DDBJ whole genome shotgun (WGS) entry which is preliminary data.</text>
</comment>
<feature type="region of interest" description="Disordered" evidence="1">
    <location>
        <begin position="43"/>
        <end position="65"/>
    </location>
</feature>
<evidence type="ECO:0000313" key="3">
    <source>
        <dbReference type="Proteomes" id="UP000829685"/>
    </source>
</evidence>
<name>A0A9P9WTC8_9PEZI</name>
<dbReference type="EMBL" id="JAFIMR010000005">
    <property type="protein sequence ID" value="KAI1878976.1"/>
    <property type="molecule type" value="Genomic_DNA"/>
</dbReference>
<evidence type="ECO:0000256" key="1">
    <source>
        <dbReference type="SAM" id="MobiDB-lite"/>
    </source>
</evidence>
<gene>
    <name evidence="2" type="ORF">JX265_003153</name>
</gene>
<sequence>MMQRNRTTSGTRATTARVVSGPHSSSAARLMRLRTTSAGLPRANAEAANSPTAPVHQAPAAGNAEQAHTPMPIDVNRANASNIPATQTQTPNTPVILNSGEVLSSAEFRIMRDELAAARLNGEFPNTRLSTHCADAVAEDYEQLERLRQLRGDPAQPPSRDYNREFVETARKTQQRDAQVEDDLRIQRAHEDVRNMVINQNVGADLHGIIQHAAASAIDRALANNQAQSLHGNVVREIVQATLQNMDAQGAVGVQALDMDAVLEDVITVVEAAALDAAGPLRLNVNRLGNIVENQVDNLTTQLGAMNNHVSAVGNHVNALGAFMQTLNNTVSTTHGQMTSMSDQVRDAQTVLNMVPALVQEAIQQALPGALQAILAPILAAAVQGGSVNGKGFGINIAAYKGAEKPAKKTKKRGFFSRLFKRNCKKDDRNGGGSPPSKAC</sequence>
<reference evidence="2" key="1">
    <citation type="submission" date="2021-03" db="EMBL/GenBank/DDBJ databases">
        <title>Revisited historic fungal species revealed as producer of novel bioactive compounds through whole genome sequencing and comparative genomics.</title>
        <authorList>
            <person name="Vignolle G.A."/>
            <person name="Hochenegger N."/>
            <person name="Mach R.L."/>
            <person name="Mach-Aigner A.R."/>
            <person name="Javad Rahimi M."/>
            <person name="Salim K.A."/>
            <person name="Chan C.M."/>
            <person name="Lim L.B.L."/>
            <person name="Cai F."/>
            <person name="Druzhinina I.S."/>
            <person name="U'Ren J.M."/>
            <person name="Derntl C."/>
        </authorList>
    </citation>
    <scope>NUCLEOTIDE SEQUENCE</scope>
    <source>
        <strain evidence="2">TUCIM 5799</strain>
    </source>
</reference>
<proteinExistence type="predicted"/>